<keyword evidence="5" id="KW-1185">Reference proteome</keyword>
<evidence type="ECO:0000256" key="1">
    <source>
        <dbReference type="ARBA" id="ARBA00023013"/>
    </source>
</evidence>
<dbReference type="PANTHER" id="PTHR33142:SF104">
    <property type="entry name" value="(RAPE) HYPOTHETICAL PROTEIN"/>
    <property type="match status" value="1"/>
</dbReference>
<dbReference type="EMBL" id="OZ021738">
    <property type="protein sequence ID" value="CAK9319980.1"/>
    <property type="molecule type" value="Genomic_DNA"/>
</dbReference>
<reference evidence="4 5" key="1">
    <citation type="submission" date="2024-03" db="EMBL/GenBank/DDBJ databases">
        <authorList>
            <person name="Gkanogiannis A."/>
            <person name="Becerra Lopez-Lavalle L."/>
        </authorList>
    </citation>
    <scope>NUCLEOTIDE SEQUENCE [LARGE SCALE GENOMIC DNA]</scope>
</reference>
<gene>
    <name evidence="4" type="ORF">CITCOLO1_LOCUS12017</name>
</gene>
<keyword evidence="2" id="KW-0131">Cell cycle</keyword>
<evidence type="ECO:0000256" key="3">
    <source>
        <dbReference type="SAM" id="MobiDB-lite"/>
    </source>
</evidence>
<dbReference type="PANTHER" id="PTHR33142">
    <property type="entry name" value="CYCLIN-DEPENDENT PROTEIN KINASE INHIBITOR SMR13"/>
    <property type="match status" value="1"/>
</dbReference>
<evidence type="ECO:0000313" key="4">
    <source>
        <dbReference type="EMBL" id="CAK9319980.1"/>
    </source>
</evidence>
<evidence type="ECO:0000256" key="2">
    <source>
        <dbReference type="ARBA" id="ARBA00023306"/>
    </source>
</evidence>
<organism evidence="4 5">
    <name type="scientific">Citrullus colocynthis</name>
    <name type="common">colocynth</name>
    <dbReference type="NCBI Taxonomy" id="252529"/>
    <lineage>
        <taxon>Eukaryota</taxon>
        <taxon>Viridiplantae</taxon>
        <taxon>Streptophyta</taxon>
        <taxon>Embryophyta</taxon>
        <taxon>Tracheophyta</taxon>
        <taxon>Spermatophyta</taxon>
        <taxon>Magnoliopsida</taxon>
        <taxon>eudicotyledons</taxon>
        <taxon>Gunneridae</taxon>
        <taxon>Pentapetalae</taxon>
        <taxon>rosids</taxon>
        <taxon>fabids</taxon>
        <taxon>Cucurbitales</taxon>
        <taxon>Cucurbitaceae</taxon>
        <taxon>Benincaseae</taxon>
        <taxon>Citrullus</taxon>
    </lineage>
</organism>
<feature type="region of interest" description="Disordered" evidence="3">
    <location>
        <begin position="51"/>
        <end position="99"/>
    </location>
</feature>
<name>A0ABP0YHK3_9ROSI</name>
<evidence type="ECO:0000313" key="5">
    <source>
        <dbReference type="Proteomes" id="UP001642487"/>
    </source>
</evidence>
<keyword evidence="1" id="KW-0649">Protein kinase inhibitor</keyword>
<sequence>MASEFQEISLTLPDQIPFSAITPQSFRLNQIDFIFSLNTAPPQPAHALTPAESISAVHDDDDNDGYKTPISSDHKIPALPQCPPAPRRPKPISLSRTLSPRASGVRRGFRVYIADEIVDSIFCSDLLHQKSKKGRKDDDNGGE</sequence>
<dbReference type="Proteomes" id="UP001642487">
    <property type="component" value="Chromosome 4"/>
</dbReference>
<dbReference type="InterPro" id="IPR040389">
    <property type="entry name" value="SMR"/>
</dbReference>
<protein>
    <submittedName>
        <fullName evidence="4">Uncharacterized protein</fullName>
    </submittedName>
</protein>
<accession>A0ABP0YHK3</accession>
<proteinExistence type="predicted"/>